<dbReference type="OrthoDB" id="3819655at2"/>
<evidence type="ECO:0000313" key="5">
    <source>
        <dbReference type="Proteomes" id="UP000198923"/>
    </source>
</evidence>
<feature type="transmembrane region" description="Helical" evidence="2">
    <location>
        <begin position="37"/>
        <end position="55"/>
    </location>
</feature>
<dbReference type="InterPro" id="IPR019692">
    <property type="entry name" value="CFP-6_PH"/>
</dbReference>
<feature type="domain" description="Low molecular weight protein antigen 6 PH" evidence="3">
    <location>
        <begin position="57"/>
        <end position="91"/>
    </location>
</feature>
<evidence type="ECO:0000256" key="1">
    <source>
        <dbReference type="SAM" id="MobiDB-lite"/>
    </source>
</evidence>
<feature type="region of interest" description="Disordered" evidence="1">
    <location>
        <begin position="109"/>
        <end position="136"/>
    </location>
</feature>
<evidence type="ECO:0000259" key="3">
    <source>
        <dbReference type="Pfam" id="PF10756"/>
    </source>
</evidence>
<keyword evidence="5" id="KW-1185">Reference proteome</keyword>
<dbReference type="EMBL" id="FNCN01000006">
    <property type="protein sequence ID" value="SDG67664.1"/>
    <property type="molecule type" value="Genomic_DNA"/>
</dbReference>
<protein>
    <submittedName>
        <fullName evidence="4">PH domain-containing protein</fullName>
    </submittedName>
</protein>
<dbReference type="Pfam" id="PF10756">
    <property type="entry name" value="bPH_6"/>
    <property type="match status" value="1"/>
</dbReference>
<feature type="compositionally biased region" description="Basic and acidic residues" evidence="1">
    <location>
        <begin position="110"/>
        <end position="129"/>
    </location>
</feature>
<keyword evidence="2" id="KW-0472">Membrane</keyword>
<sequence>MKQVFRSKFALVLGWLWMAFAAFNAVDLVIRFTGPDSLVAAAVLGVLTLAIYITCLRPALILGEDGVTVRNPLRTAFLPWTSIDGVRVSHAVLIESGDTTVRCWTPQASARERATAGRRGAPPERRGRFQTEPALSKGEQAALEATAGKTHADWVAEQIGERAEAARRKGDPTPGDVRASWAPDALVATGVTVVLVVAAVIAKL</sequence>
<evidence type="ECO:0000313" key="4">
    <source>
        <dbReference type="EMBL" id="SDG67664.1"/>
    </source>
</evidence>
<dbReference type="Proteomes" id="UP000198923">
    <property type="component" value="Unassembled WGS sequence"/>
</dbReference>
<dbReference type="STRING" id="504805.SAMN05421505_106223"/>
<name>A0A1G7W6Q1_9ACTN</name>
<accession>A0A1G7W6Q1</accession>
<dbReference type="RefSeq" id="WP_093169880.1">
    <property type="nucleotide sequence ID" value="NZ_FNCN01000006.1"/>
</dbReference>
<proteinExistence type="predicted"/>
<keyword evidence="2" id="KW-0812">Transmembrane</keyword>
<feature type="transmembrane region" description="Helical" evidence="2">
    <location>
        <begin position="185"/>
        <end position="202"/>
    </location>
</feature>
<evidence type="ECO:0000256" key="2">
    <source>
        <dbReference type="SAM" id="Phobius"/>
    </source>
</evidence>
<keyword evidence="2" id="KW-1133">Transmembrane helix</keyword>
<dbReference type="AlphaFoldDB" id="A0A1G7W6Q1"/>
<reference evidence="4 5" key="1">
    <citation type="submission" date="2016-10" db="EMBL/GenBank/DDBJ databases">
        <authorList>
            <person name="de Groot N.N."/>
        </authorList>
    </citation>
    <scope>NUCLEOTIDE SEQUENCE [LARGE SCALE GENOMIC DNA]</scope>
    <source>
        <strain evidence="4 5">CPCC 201354</strain>
    </source>
</reference>
<gene>
    <name evidence="4" type="ORF">SAMN05421505_106223</name>
</gene>
<organism evidence="4 5">
    <name type="scientific">Sinosporangium album</name>
    <dbReference type="NCBI Taxonomy" id="504805"/>
    <lineage>
        <taxon>Bacteria</taxon>
        <taxon>Bacillati</taxon>
        <taxon>Actinomycetota</taxon>
        <taxon>Actinomycetes</taxon>
        <taxon>Streptosporangiales</taxon>
        <taxon>Streptosporangiaceae</taxon>
        <taxon>Sinosporangium</taxon>
    </lineage>
</organism>